<organism evidence="1 2">
    <name type="scientific">Rossellomorea vietnamensis</name>
    <dbReference type="NCBI Taxonomy" id="218284"/>
    <lineage>
        <taxon>Bacteria</taxon>
        <taxon>Bacillati</taxon>
        <taxon>Bacillota</taxon>
        <taxon>Bacilli</taxon>
        <taxon>Bacillales</taxon>
        <taxon>Bacillaceae</taxon>
        <taxon>Rossellomorea</taxon>
    </lineage>
</organism>
<evidence type="ECO:0008006" key="3">
    <source>
        <dbReference type="Google" id="ProtNLM"/>
    </source>
</evidence>
<dbReference type="Gene3D" id="3.30.310.100">
    <property type="entry name" value="YugN-like"/>
    <property type="match status" value="1"/>
</dbReference>
<dbReference type="RefSeq" id="WP_060673114.1">
    <property type="nucleotide sequence ID" value="NZ_JBCNGU010000015.1"/>
</dbReference>
<name>A0A0P6W1G0_9BACI</name>
<sequence>MIELSSSIEGQHYQLYKLEQLLKPLGYSIGGNWDYDHGYFDYKIDDEVGYQFLRVPFTSVDGQLDSRGATVEFGKPFLLSHKYQIGLDDFASTGSFSGSVNQFSEPQDPDASFPEEYIAVGKELVKELESTLFSS</sequence>
<dbReference type="Proteomes" id="UP000050398">
    <property type="component" value="Unassembled WGS sequence"/>
</dbReference>
<dbReference type="InterPro" id="IPR014967">
    <property type="entry name" value="Uncharacterised_YugN-like"/>
</dbReference>
<dbReference type="InterPro" id="IPR036491">
    <property type="entry name" value="YugN-like_sf"/>
</dbReference>
<dbReference type="EMBL" id="LIXZ01000010">
    <property type="protein sequence ID" value="KPL59052.1"/>
    <property type="molecule type" value="Genomic_DNA"/>
</dbReference>
<accession>A0A0P6W1G0</accession>
<evidence type="ECO:0000313" key="2">
    <source>
        <dbReference type="Proteomes" id="UP000050398"/>
    </source>
</evidence>
<dbReference type="SUPFAM" id="SSF160755">
    <property type="entry name" value="YugN-like"/>
    <property type="match status" value="1"/>
</dbReference>
<proteinExistence type="predicted"/>
<reference evidence="1 2" key="1">
    <citation type="submission" date="2015-08" db="EMBL/GenBank/DDBJ databases">
        <title>Draft Genome Sequence of Bacillus vietnamensis UCD-SED5.</title>
        <authorList>
            <person name="Lee R.D."/>
            <person name="Jospin G."/>
            <person name="Lang J.M."/>
            <person name="Coil D.A."/>
            <person name="Eisen J.A."/>
        </authorList>
    </citation>
    <scope>NUCLEOTIDE SEQUENCE [LARGE SCALE GENOMIC DNA]</scope>
    <source>
        <strain evidence="1 2">UCD-SED5</strain>
    </source>
</reference>
<evidence type="ECO:0000313" key="1">
    <source>
        <dbReference type="EMBL" id="KPL59052.1"/>
    </source>
</evidence>
<dbReference type="AlphaFoldDB" id="A0A0P6W1G0"/>
<dbReference type="OrthoDB" id="2988890at2"/>
<gene>
    <name evidence="1" type="ORF">AM506_14020</name>
</gene>
<dbReference type="eggNOG" id="ENOG50331JZ">
    <property type="taxonomic scope" value="Bacteria"/>
</dbReference>
<dbReference type="Pfam" id="PF08868">
    <property type="entry name" value="YugN"/>
    <property type="match status" value="1"/>
</dbReference>
<comment type="caution">
    <text evidence="1">The sequence shown here is derived from an EMBL/GenBank/DDBJ whole genome shotgun (WGS) entry which is preliminary data.</text>
</comment>
<dbReference type="PATRIC" id="fig|218284.4.peg.4562"/>
<protein>
    <recommendedName>
        <fullName evidence="3">YugN-like family protein</fullName>
    </recommendedName>
</protein>